<dbReference type="PANTHER" id="PTHR11675:SF43">
    <property type="entry name" value="POLYPEPTIDE N-ACETYLGALACTOSAMINYLTRANSFERASE 1"/>
    <property type="match status" value="1"/>
</dbReference>
<accession>A0AAN9BQY2</accession>
<evidence type="ECO:0000256" key="10">
    <source>
        <dbReference type="ARBA" id="ARBA00023157"/>
    </source>
</evidence>
<evidence type="ECO:0000313" key="14">
    <source>
        <dbReference type="Proteomes" id="UP001374579"/>
    </source>
</evidence>
<protein>
    <recommendedName>
        <fullName evidence="11">Polypeptide N-acetylgalactosaminyltransferase</fullName>
        <ecNumber evidence="11">2.4.1.-</ecNumber>
    </recommendedName>
    <alternativeName>
        <fullName evidence="11">Protein-UDP acetylgalactosaminyltransferase</fullName>
    </alternativeName>
</protein>
<comment type="pathway">
    <text evidence="11">Protein modification; protein glycosylation.</text>
</comment>
<gene>
    <name evidence="13" type="ORF">V1264_013701</name>
</gene>
<dbReference type="Gene3D" id="3.90.550.10">
    <property type="entry name" value="Spore Coat Polysaccharide Biosynthesis Protein SpsA, Chain A"/>
    <property type="match status" value="2"/>
</dbReference>
<evidence type="ECO:0000256" key="9">
    <source>
        <dbReference type="ARBA" id="ARBA00023136"/>
    </source>
</evidence>
<dbReference type="GO" id="GO:0006493">
    <property type="term" value="P:protein O-linked glycosylation"/>
    <property type="evidence" value="ECO:0007669"/>
    <property type="project" value="TreeGrafter"/>
</dbReference>
<dbReference type="EMBL" id="JBAMIC010000003">
    <property type="protein sequence ID" value="KAK7109709.1"/>
    <property type="molecule type" value="Genomic_DNA"/>
</dbReference>
<dbReference type="CDD" id="cd23459">
    <property type="entry name" value="beta-trefoil_Ricin_Pgant1-like"/>
    <property type="match status" value="1"/>
</dbReference>
<evidence type="ECO:0000256" key="11">
    <source>
        <dbReference type="RuleBase" id="RU361242"/>
    </source>
</evidence>
<sequence>MRVFRRRRSSVVYVLIGCAFVLGVIWYWQWGADSIFVMTDEVMRVRVKRFMEYQSSEAGRSGPGERGEPVVLLGEEKAKAEVLMPKEAFNRLASDKISLERSVPDVRDQACKHIVYPRQLPTASVVIIFHNEAWSPLLRTAHSVVNRSPPQYLHEVILLDDFSDKDFLGEDLRKYVESTWPDGVVKIVRTTERSGLIRARIAGAKAATGDVLIFLDSHCEVGPGWIEPLLGRIKEDRTTVLCPEIDLIDKDTLQYGGTGSFSVGGFWWSLHFSWRPIPEHEQKRRAALPNGSVSPIRVEPVLTRIQEDRSAVVCPIVDYIDANTLQYSLNGGYQVGGFSWSMHFTWENVPERDKAKRKYTDPVRSPTMAGGLFAADRKYFFEIGAYDPGMDVWGGENLEISFRTWMCGGKLEFIPCSRVGHIFRSSHPYTFPGNKDTHGINSMRLAEVWMDEYKRLFYTHRRDLLGQDFGDISERLELRKRLNCHSFKWFLDNVYPEKFMPDENVHAWGMVRNPSSNLCMDTLQKDEKMVFDMGLYSCQNGASANQVLSLSYKDELRREEGCLDSGGKDGDKLTLRQCNQAKATMKWKHDKKKNKIIHEQSGLCVDVNGEKNDGHPMLKPCKDTDSQIWTFEHYLD</sequence>
<keyword evidence="11" id="KW-0328">Glycosyltransferase</keyword>
<keyword evidence="8 11" id="KW-0333">Golgi apparatus</keyword>
<dbReference type="GO" id="GO:0004653">
    <property type="term" value="F:polypeptide N-acetylgalactosaminyltransferase activity"/>
    <property type="evidence" value="ECO:0007669"/>
    <property type="project" value="TreeGrafter"/>
</dbReference>
<keyword evidence="14" id="KW-1185">Reference proteome</keyword>
<dbReference type="InterPro" id="IPR045885">
    <property type="entry name" value="GalNAc-T"/>
</dbReference>
<dbReference type="Pfam" id="PF00652">
    <property type="entry name" value="Ricin_B_lectin"/>
    <property type="match status" value="1"/>
</dbReference>
<evidence type="ECO:0000256" key="3">
    <source>
        <dbReference type="ARBA" id="ARBA00022679"/>
    </source>
</evidence>
<dbReference type="GO" id="GO:0000139">
    <property type="term" value="C:Golgi membrane"/>
    <property type="evidence" value="ECO:0007669"/>
    <property type="project" value="UniProtKB-SubCell"/>
</dbReference>
<dbReference type="EC" id="2.4.1.-" evidence="11"/>
<proteinExistence type="inferred from homology"/>
<dbReference type="Gene3D" id="2.80.10.50">
    <property type="match status" value="1"/>
</dbReference>
<comment type="cofactor">
    <cofactor evidence="11">
        <name>Mn(2+)</name>
        <dbReference type="ChEBI" id="CHEBI:29035"/>
    </cofactor>
</comment>
<evidence type="ECO:0000256" key="4">
    <source>
        <dbReference type="ARBA" id="ARBA00022692"/>
    </source>
</evidence>
<comment type="similarity">
    <text evidence="2 11">Belongs to the glycosyltransferase 2 family. GalNAc-T subfamily.</text>
</comment>
<comment type="caution">
    <text evidence="13">The sequence shown here is derived from an EMBL/GenBank/DDBJ whole genome shotgun (WGS) entry which is preliminary data.</text>
</comment>
<reference evidence="13 14" key="1">
    <citation type="submission" date="2024-02" db="EMBL/GenBank/DDBJ databases">
        <title>Chromosome-scale genome assembly of the rough periwinkle Littorina saxatilis.</title>
        <authorList>
            <person name="De Jode A."/>
            <person name="Faria R."/>
            <person name="Formenti G."/>
            <person name="Sims Y."/>
            <person name="Smith T.P."/>
            <person name="Tracey A."/>
            <person name="Wood J.M.D."/>
            <person name="Zagrodzka Z.B."/>
            <person name="Johannesson K."/>
            <person name="Butlin R.K."/>
            <person name="Leder E.H."/>
        </authorList>
    </citation>
    <scope>NUCLEOTIDE SEQUENCE [LARGE SCALE GENOMIC DNA]</scope>
    <source>
        <strain evidence="13">Snail1</strain>
        <tissue evidence="13">Muscle</tissue>
    </source>
</reference>
<keyword evidence="4 11" id="KW-0812">Transmembrane</keyword>
<dbReference type="InterPro" id="IPR029044">
    <property type="entry name" value="Nucleotide-diphossugar_trans"/>
</dbReference>
<dbReference type="CDD" id="cd02510">
    <property type="entry name" value="pp-GalNAc-T"/>
    <property type="match status" value="1"/>
</dbReference>
<dbReference type="SUPFAM" id="SSF50370">
    <property type="entry name" value="Ricin B-like lectins"/>
    <property type="match status" value="1"/>
</dbReference>
<dbReference type="Pfam" id="PF00535">
    <property type="entry name" value="Glycos_transf_2"/>
    <property type="match status" value="1"/>
</dbReference>
<evidence type="ECO:0000256" key="1">
    <source>
        <dbReference type="ARBA" id="ARBA00004323"/>
    </source>
</evidence>
<evidence type="ECO:0000259" key="12">
    <source>
        <dbReference type="SMART" id="SM00458"/>
    </source>
</evidence>
<dbReference type="InterPro" id="IPR035992">
    <property type="entry name" value="Ricin_B-like_lectins"/>
</dbReference>
<keyword evidence="6" id="KW-0735">Signal-anchor</keyword>
<dbReference type="InterPro" id="IPR000772">
    <property type="entry name" value="Ricin_B_lectin"/>
</dbReference>
<name>A0AAN9BQY2_9CAEN</name>
<evidence type="ECO:0000256" key="2">
    <source>
        <dbReference type="ARBA" id="ARBA00005680"/>
    </source>
</evidence>
<evidence type="ECO:0000313" key="13">
    <source>
        <dbReference type="EMBL" id="KAK7109709.1"/>
    </source>
</evidence>
<dbReference type="SMART" id="SM00458">
    <property type="entry name" value="RICIN"/>
    <property type="match status" value="1"/>
</dbReference>
<keyword evidence="7 11" id="KW-1133">Transmembrane helix</keyword>
<dbReference type="AlphaFoldDB" id="A0AAN9BQY2"/>
<keyword evidence="9 11" id="KW-0472">Membrane</keyword>
<keyword evidence="3 11" id="KW-0808">Transferase</keyword>
<evidence type="ECO:0000256" key="7">
    <source>
        <dbReference type="ARBA" id="ARBA00022989"/>
    </source>
</evidence>
<dbReference type="SUPFAM" id="SSF53448">
    <property type="entry name" value="Nucleotide-diphospho-sugar transferases"/>
    <property type="match status" value="1"/>
</dbReference>
<evidence type="ECO:0000256" key="5">
    <source>
        <dbReference type="ARBA" id="ARBA00022734"/>
    </source>
</evidence>
<feature type="transmembrane region" description="Helical" evidence="11">
    <location>
        <begin position="12"/>
        <end position="30"/>
    </location>
</feature>
<dbReference type="Pfam" id="PF02709">
    <property type="entry name" value="Glyco_transf_7C"/>
    <property type="match status" value="1"/>
</dbReference>
<feature type="domain" description="Ricin B lectin" evidence="12">
    <location>
        <begin position="505"/>
        <end position="632"/>
    </location>
</feature>
<organism evidence="13 14">
    <name type="scientific">Littorina saxatilis</name>
    <dbReference type="NCBI Taxonomy" id="31220"/>
    <lineage>
        <taxon>Eukaryota</taxon>
        <taxon>Metazoa</taxon>
        <taxon>Spiralia</taxon>
        <taxon>Lophotrochozoa</taxon>
        <taxon>Mollusca</taxon>
        <taxon>Gastropoda</taxon>
        <taxon>Caenogastropoda</taxon>
        <taxon>Littorinimorpha</taxon>
        <taxon>Littorinoidea</taxon>
        <taxon>Littorinidae</taxon>
        <taxon>Littorina</taxon>
    </lineage>
</organism>
<evidence type="ECO:0000256" key="8">
    <source>
        <dbReference type="ARBA" id="ARBA00023034"/>
    </source>
</evidence>
<keyword evidence="11" id="KW-0464">Manganese</keyword>
<dbReference type="GO" id="GO:0030246">
    <property type="term" value="F:carbohydrate binding"/>
    <property type="evidence" value="ECO:0007669"/>
    <property type="project" value="UniProtKB-KW"/>
</dbReference>
<dbReference type="InterPro" id="IPR001173">
    <property type="entry name" value="Glyco_trans_2-like"/>
</dbReference>
<dbReference type="InterPro" id="IPR027791">
    <property type="entry name" value="Galactosyl_T_C"/>
</dbReference>
<dbReference type="PANTHER" id="PTHR11675">
    <property type="entry name" value="N-ACETYLGALACTOSAMINYLTRANSFERASE"/>
    <property type="match status" value="1"/>
</dbReference>
<evidence type="ECO:0000256" key="6">
    <source>
        <dbReference type="ARBA" id="ARBA00022968"/>
    </source>
</evidence>
<keyword evidence="10 11" id="KW-1015">Disulfide bond</keyword>
<keyword evidence="5 11" id="KW-0430">Lectin</keyword>
<dbReference type="PROSITE" id="PS50231">
    <property type="entry name" value="RICIN_B_LECTIN"/>
    <property type="match status" value="1"/>
</dbReference>
<dbReference type="Proteomes" id="UP001374579">
    <property type="component" value="Unassembled WGS sequence"/>
</dbReference>
<comment type="subcellular location">
    <subcellularLocation>
        <location evidence="1 11">Golgi apparatus membrane</location>
        <topology evidence="1 11">Single-pass type II membrane protein</topology>
    </subcellularLocation>
</comment>